<dbReference type="Gene3D" id="3.40.710.10">
    <property type="entry name" value="DD-peptidase/beta-lactamase superfamily"/>
    <property type="match status" value="1"/>
</dbReference>
<keyword evidence="10" id="KW-0573">Peptidoglycan synthesis</keyword>
<keyword evidence="7 14" id="KW-0732">Signal</keyword>
<keyword evidence="11" id="KW-0961">Cell wall biogenesis/degradation</keyword>
<keyword evidence="5 16" id="KW-0121">Carboxypeptidase</keyword>
<dbReference type="Gene3D" id="2.60.410.10">
    <property type="entry name" value="D-Ala-D-Ala carboxypeptidase, C-terminal domain"/>
    <property type="match status" value="1"/>
</dbReference>
<dbReference type="PANTHER" id="PTHR21581">
    <property type="entry name" value="D-ALANYL-D-ALANINE CARBOXYPEPTIDASE"/>
    <property type="match status" value="1"/>
</dbReference>
<comment type="function">
    <text evidence="1">Removes C-terminal D-alanyl residues from sugar-peptide cell wall precursors.</text>
</comment>
<evidence type="ECO:0000259" key="15">
    <source>
        <dbReference type="SMART" id="SM00936"/>
    </source>
</evidence>
<evidence type="ECO:0000256" key="9">
    <source>
        <dbReference type="ARBA" id="ARBA00022960"/>
    </source>
</evidence>
<evidence type="ECO:0000313" key="17">
    <source>
        <dbReference type="Proteomes" id="UP001595843"/>
    </source>
</evidence>
<sequence>MFGKVKKSVILCCCFCLFFGWFVPTEMAEAASTVPVKVEARSYILLEMDSGLVLAEHHSGKPYAPASMTKIMTEYLILERIKQNKVSWKEKVRVSKNAARIGEAQVFLKTGEERTIRELFTAMAVYSANDAAVALTEHIAGSETAFVDLMNRKAAELGLIHTHFTNCTGLPRRSYPDYPDVKGKHQMSAEDIAQLTRRILTDYPEVIETVSLSHYTFRSGEKDERKLINWNRMLPGLSRAYRGLDGFKTGYTREAGYGFSGSAKRHGMRLVSVVMGTNSKVKRFTETQKLLDYGFDHYERKKMIESRVPIPGHRKVPVKHGAETEVPVVAERSLTLPIIRADAGKYRYKVEFPSDLKAPLKAGTVVGKAKILYDGEEIPGLKPVRLIVQKDVDKAGWLTSLFRSVTGWF</sequence>
<dbReference type="SUPFAM" id="SSF69189">
    <property type="entry name" value="Penicillin-binding protein associated domain"/>
    <property type="match status" value="1"/>
</dbReference>
<evidence type="ECO:0000256" key="14">
    <source>
        <dbReference type="SAM" id="SignalP"/>
    </source>
</evidence>
<evidence type="ECO:0000256" key="10">
    <source>
        <dbReference type="ARBA" id="ARBA00022984"/>
    </source>
</evidence>
<feature type="chain" id="PRO_5046045266" description="serine-type D-Ala-D-Ala carboxypeptidase" evidence="14">
    <location>
        <begin position="29"/>
        <end position="409"/>
    </location>
</feature>
<accession>A0ABV8JE56</accession>
<dbReference type="SMART" id="SM00936">
    <property type="entry name" value="PBP5_C"/>
    <property type="match status" value="1"/>
</dbReference>
<comment type="pathway">
    <text evidence="2">Cell wall biogenesis; peptidoglycan biosynthesis.</text>
</comment>
<evidence type="ECO:0000256" key="6">
    <source>
        <dbReference type="ARBA" id="ARBA00022670"/>
    </source>
</evidence>
<evidence type="ECO:0000256" key="4">
    <source>
        <dbReference type="ARBA" id="ARBA00012448"/>
    </source>
</evidence>
<feature type="signal peptide" evidence="14">
    <location>
        <begin position="1"/>
        <end position="28"/>
    </location>
</feature>
<dbReference type="GO" id="GO:0004180">
    <property type="term" value="F:carboxypeptidase activity"/>
    <property type="evidence" value="ECO:0007669"/>
    <property type="project" value="UniProtKB-KW"/>
</dbReference>
<dbReference type="Proteomes" id="UP001595843">
    <property type="component" value="Unassembled WGS sequence"/>
</dbReference>
<dbReference type="Pfam" id="PF00768">
    <property type="entry name" value="Peptidase_S11"/>
    <property type="match status" value="1"/>
</dbReference>
<comment type="caution">
    <text evidence="16">The sequence shown here is derived from an EMBL/GenBank/DDBJ whole genome shotgun (WGS) entry which is preliminary data.</text>
</comment>
<dbReference type="InterPro" id="IPR012907">
    <property type="entry name" value="Peptidase_S11_C"/>
</dbReference>
<evidence type="ECO:0000256" key="11">
    <source>
        <dbReference type="ARBA" id="ARBA00023316"/>
    </source>
</evidence>
<evidence type="ECO:0000313" key="16">
    <source>
        <dbReference type="EMBL" id="MFC4077218.1"/>
    </source>
</evidence>
<dbReference type="PRINTS" id="PR00725">
    <property type="entry name" value="DADACBPTASE1"/>
</dbReference>
<dbReference type="EC" id="3.4.16.4" evidence="4"/>
<dbReference type="InterPro" id="IPR015956">
    <property type="entry name" value="Peniciliin-bd_prot_C_sf"/>
</dbReference>
<evidence type="ECO:0000256" key="2">
    <source>
        <dbReference type="ARBA" id="ARBA00004752"/>
    </source>
</evidence>
<organism evidence="16 17">
    <name type="scientific">Salinithrix halophila</name>
    <dbReference type="NCBI Taxonomy" id="1485204"/>
    <lineage>
        <taxon>Bacteria</taxon>
        <taxon>Bacillati</taxon>
        <taxon>Bacillota</taxon>
        <taxon>Bacilli</taxon>
        <taxon>Bacillales</taxon>
        <taxon>Thermoactinomycetaceae</taxon>
        <taxon>Salinithrix</taxon>
    </lineage>
</organism>
<evidence type="ECO:0000256" key="12">
    <source>
        <dbReference type="ARBA" id="ARBA00034000"/>
    </source>
</evidence>
<comment type="catalytic activity">
    <reaction evidence="12">
        <text>Preferential cleavage: (Ac)2-L-Lys-D-Ala-|-D-Ala. Also transpeptidation of peptidyl-alanyl moieties that are N-acyl substituents of D-alanine.</text>
        <dbReference type="EC" id="3.4.16.4"/>
    </reaction>
</comment>
<dbReference type="PANTHER" id="PTHR21581:SF11">
    <property type="entry name" value="D-ALANYL-D-ALANINE CARBOXYPEPTIDASE DACA"/>
    <property type="match status" value="1"/>
</dbReference>
<keyword evidence="9" id="KW-0133">Cell shape</keyword>
<evidence type="ECO:0000256" key="13">
    <source>
        <dbReference type="RuleBase" id="RU004016"/>
    </source>
</evidence>
<proteinExistence type="inferred from homology"/>
<gene>
    <name evidence="16" type="ORF">ACFOUO_10460</name>
</gene>
<evidence type="ECO:0000256" key="1">
    <source>
        <dbReference type="ARBA" id="ARBA00003217"/>
    </source>
</evidence>
<dbReference type="InterPro" id="IPR012338">
    <property type="entry name" value="Beta-lactam/transpept-like"/>
</dbReference>
<evidence type="ECO:0000256" key="7">
    <source>
        <dbReference type="ARBA" id="ARBA00022729"/>
    </source>
</evidence>
<protein>
    <recommendedName>
        <fullName evidence="4">serine-type D-Ala-D-Ala carboxypeptidase</fullName>
        <ecNumber evidence="4">3.4.16.4</ecNumber>
    </recommendedName>
</protein>
<comment type="similarity">
    <text evidence="3 13">Belongs to the peptidase S11 family.</text>
</comment>
<keyword evidence="17" id="KW-1185">Reference proteome</keyword>
<evidence type="ECO:0000256" key="5">
    <source>
        <dbReference type="ARBA" id="ARBA00022645"/>
    </source>
</evidence>
<reference evidence="17" key="1">
    <citation type="journal article" date="2019" name="Int. J. Syst. Evol. Microbiol.">
        <title>The Global Catalogue of Microorganisms (GCM) 10K type strain sequencing project: providing services to taxonomists for standard genome sequencing and annotation.</title>
        <authorList>
            <consortium name="The Broad Institute Genomics Platform"/>
            <consortium name="The Broad Institute Genome Sequencing Center for Infectious Disease"/>
            <person name="Wu L."/>
            <person name="Ma J."/>
        </authorList>
    </citation>
    <scope>NUCLEOTIDE SEQUENCE [LARGE SCALE GENOMIC DNA]</scope>
    <source>
        <strain evidence="17">IBRC-M 10813</strain>
    </source>
</reference>
<evidence type="ECO:0000256" key="8">
    <source>
        <dbReference type="ARBA" id="ARBA00022801"/>
    </source>
</evidence>
<keyword evidence="6" id="KW-0645">Protease</keyword>
<feature type="domain" description="Peptidase S11 D-Ala-D-Ala carboxypeptidase A C-terminal" evidence="15">
    <location>
        <begin position="298"/>
        <end position="394"/>
    </location>
</feature>
<name>A0ABV8JE56_9BACL</name>
<dbReference type="EMBL" id="JBHSAP010000015">
    <property type="protein sequence ID" value="MFC4077218.1"/>
    <property type="molecule type" value="Genomic_DNA"/>
</dbReference>
<dbReference type="InterPro" id="IPR037167">
    <property type="entry name" value="Peptidase_S11_C_sf"/>
</dbReference>
<keyword evidence="8 16" id="KW-0378">Hydrolase</keyword>
<dbReference type="Pfam" id="PF07943">
    <property type="entry name" value="PBP5_C"/>
    <property type="match status" value="1"/>
</dbReference>
<dbReference type="SUPFAM" id="SSF56601">
    <property type="entry name" value="beta-lactamase/transpeptidase-like"/>
    <property type="match status" value="1"/>
</dbReference>
<dbReference type="InterPro" id="IPR018044">
    <property type="entry name" value="Peptidase_S11"/>
</dbReference>
<dbReference type="RefSeq" id="WP_380704923.1">
    <property type="nucleotide sequence ID" value="NZ_JBHSAP010000015.1"/>
</dbReference>
<evidence type="ECO:0000256" key="3">
    <source>
        <dbReference type="ARBA" id="ARBA00007164"/>
    </source>
</evidence>
<dbReference type="InterPro" id="IPR001967">
    <property type="entry name" value="Peptidase_S11_N"/>
</dbReference>